<protein>
    <submittedName>
        <fullName evidence="2">Glycosyl transferase group 1</fullName>
    </submittedName>
</protein>
<keyword evidence="2" id="KW-0808">Transferase</keyword>
<dbReference type="EMBL" id="HQ629620">
    <property type="protein sequence ID" value="ADT71682.1"/>
    <property type="molecule type" value="Genomic_DNA"/>
</dbReference>
<dbReference type="Pfam" id="PF13439">
    <property type="entry name" value="Glyco_transf_4"/>
    <property type="match status" value="1"/>
</dbReference>
<reference evidence="2" key="1">
    <citation type="submission" date="2010-11" db="EMBL/GenBank/DDBJ databases">
        <title>N-linked Glycosylation Genes Found in Metagenome from Hydrothermal Vent Environment.</title>
        <authorList>
            <person name="Xie W."/>
            <person name="Wu S."/>
            <person name="Chen S."/>
            <person name="Xu A."/>
        </authorList>
    </citation>
    <scope>NUCLEOTIDE SEQUENCE</scope>
</reference>
<evidence type="ECO:0000313" key="2">
    <source>
        <dbReference type="EMBL" id="ADT71682.1"/>
    </source>
</evidence>
<proteinExistence type="predicted"/>
<name>K7N9Z1_9ZZZZ</name>
<dbReference type="InterPro" id="IPR050194">
    <property type="entry name" value="Glycosyltransferase_grp1"/>
</dbReference>
<dbReference type="GO" id="GO:0016758">
    <property type="term" value="F:hexosyltransferase activity"/>
    <property type="evidence" value="ECO:0007669"/>
    <property type="project" value="TreeGrafter"/>
</dbReference>
<evidence type="ECO:0000259" key="1">
    <source>
        <dbReference type="Pfam" id="PF13439"/>
    </source>
</evidence>
<dbReference type="InterPro" id="IPR028098">
    <property type="entry name" value="Glyco_trans_4-like_N"/>
</dbReference>
<dbReference type="Gene3D" id="3.40.50.2000">
    <property type="entry name" value="Glycogen Phosphorylase B"/>
    <property type="match status" value="2"/>
</dbReference>
<dbReference type="PANTHER" id="PTHR45947">
    <property type="entry name" value="SULFOQUINOVOSYL TRANSFERASE SQD2"/>
    <property type="match status" value="1"/>
</dbReference>
<sequence>MLVFTQKALQILPTLNLKKPDIIIGSTVHLFAVFAAYRLSKRYQVPFIMEVRDLWPQTLIDMGMSKWHPFIIVLALLERYLYKRADKIITLLPDAYQYIAKFTNRDKIEWISNGVDINNIIYTEATNSNKKFTILYTGAIGEANNLIDLVLVAHQLKNEKEIVFKIVGNGPQKAYLLDEVKKLKDYQYIN</sequence>
<dbReference type="SUPFAM" id="SSF53756">
    <property type="entry name" value="UDP-Glycosyltransferase/glycogen phosphorylase"/>
    <property type="match status" value="1"/>
</dbReference>
<accession>K7N9Z1</accession>
<feature type="domain" description="Glycosyltransferase subfamily 4-like N-terminal" evidence="1">
    <location>
        <begin position="12"/>
        <end position="118"/>
    </location>
</feature>
<dbReference type="PANTHER" id="PTHR45947:SF3">
    <property type="entry name" value="SULFOQUINOVOSYL TRANSFERASE SQD2"/>
    <property type="match status" value="1"/>
</dbReference>
<organism evidence="2">
    <name type="scientific">uncultured organism</name>
    <dbReference type="NCBI Taxonomy" id="155900"/>
    <lineage>
        <taxon>unclassified sequences</taxon>
        <taxon>environmental samples</taxon>
    </lineage>
</organism>
<dbReference type="AlphaFoldDB" id="K7N9Z1"/>